<accession>A0A1C3H3A9</accession>
<organism evidence="2 3">
    <name type="scientific">Cardiobacterium hominis</name>
    <dbReference type="NCBI Taxonomy" id="2718"/>
    <lineage>
        <taxon>Bacteria</taxon>
        <taxon>Pseudomonadati</taxon>
        <taxon>Pseudomonadota</taxon>
        <taxon>Gammaproteobacteria</taxon>
        <taxon>Cardiobacteriales</taxon>
        <taxon>Cardiobacteriaceae</taxon>
        <taxon>Cardiobacterium</taxon>
    </lineage>
</organism>
<name>A0A1C3H3A9_9GAMM</name>
<feature type="chain" id="PRO_5008674805" evidence="1">
    <location>
        <begin position="22"/>
        <end position="190"/>
    </location>
</feature>
<dbReference type="AlphaFoldDB" id="A0A1C3H3A9"/>
<evidence type="ECO:0000313" key="3">
    <source>
        <dbReference type="Proteomes" id="UP000190837"/>
    </source>
</evidence>
<evidence type="ECO:0000313" key="2">
    <source>
        <dbReference type="EMBL" id="SAM61144.1"/>
    </source>
</evidence>
<dbReference type="RefSeq" id="WP_004139905.1">
    <property type="nucleotide sequence ID" value="NZ_CP171111.1"/>
</dbReference>
<dbReference type="Proteomes" id="UP000190837">
    <property type="component" value="Unassembled WGS sequence"/>
</dbReference>
<evidence type="ECO:0000256" key="1">
    <source>
        <dbReference type="SAM" id="SignalP"/>
    </source>
</evidence>
<gene>
    <name evidence="2" type="ORF">CHUV0807_0875</name>
</gene>
<protein>
    <submittedName>
        <fullName evidence="2">Uncharacterized protein</fullName>
    </submittedName>
</protein>
<feature type="signal peptide" evidence="1">
    <location>
        <begin position="1"/>
        <end position="21"/>
    </location>
</feature>
<reference evidence="3" key="1">
    <citation type="submission" date="2016-04" db="EMBL/GenBank/DDBJ databases">
        <authorList>
            <person name="Tagini F."/>
        </authorList>
    </citation>
    <scope>NUCLEOTIDE SEQUENCE [LARGE SCALE GENOMIC DNA]</scope>
    <source>
        <strain evidence="3">CHUV0807</strain>
    </source>
</reference>
<sequence length="190" mass="20856">MKKMLLIPALAMALIPSLTLAQQEKGNGVGLDVSKFDVAGVKLGMSKDEAIAAIKDKFGFQDGDIEYKESDTKNTAELTVKDKVHNIFIRFNRNINESGELGAYWINYTLPSSKENASALNAAAQEKYGEPTQDDGTKMSWCAAPIVEKEVTTVIKCDESRGAVLVRQGTIIFLRDSRERDTKAAVQPKL</sequence>
<dbReference type="EMBL" id="FKLO01000034">
    <property type="protein sequence ID" value="SAM61144.1"/>
    <property type="molecule type" value="Genomic_DNA"/>
</dbReference>
<proteinExistence type="predicted"/>
<dbReference type="GeneID" id="84789629"/>
<keyword evidence="1" id="KW-0732">Signal</keyword>